<dbReference type="PROSITE" id="PS50123">
    <property type="entry name" value="CHER"/>
    <property type="match status" value="1"/>
</dbReference>
<dbReference type="InterPro" id="IPR011990">
    <property type="entry name" value="TPR-like_helical_dom_sf"/>
</dbReference>
<dbReference type="InterPro" id="IPR050903">
    <property type="entry name" value="Bact_Chemotaxis_MeTrfase"/>
</dbReference>
<evidence type="ECO:0000256" key="3">
    <source>
        <dbReference type="ARBA" id="ARBA00022691"/>
    </source>
</evidence>
<reference evidence="6" key="1">
    <citation type="journal article" date="2014" name="Int. J. Syst. Evol. Microbiol.">
        <title>Complete genome sequence of Corynebacterium casei LMG S-19264T (=DSM 44701T), isolated from a smear-ripened cheese.</title>
        <authorList>
            <consortium name="US DOE Joint Genome Institute (JGI-PGF)"/>
            <person name="Walter F."/>
            <person name="Albersmeier A."/>
            <person name="Kalinowski J."/>
            <person name="Ruckert C."/>
        </authorList>
    </citation>
    <scope>NUCLEOTIDE SEQUENCE</scope>
    <source>
        <strain evidence="6">JCM 3091</strain>
    </source>
</reference>
<protein>
    <submittedName>
        <fullName evidence="6">Protein-glutamate O-methyltransferase</fullName>
    </submittedName>
</protein>
<dbReference type="GO" id="GO:0008757">
    <property type="term" value="F:S-adenosylmethionine-dependent methyltransferase activity"/>
    <property type="evidence" value="ECO:0007669"/>
    <property type="project" value="InterPro"/>
</dbReference>
<dbReference type="Pfam" id="PF01739">
    <property type="entry name" value="CheR"/>
    <property type="match status" value="1"/>
</dbReference>
<dbReference type="InterPro" id="IPR022642">
    <property type="entry name" value="CheR_C"/>
</dbReference>
<gene>
    <name evidence="6" type="ORF">GCM10010124_16320</name>
</gene>
<dbReference type="PRINTS" id="PR00996">
    <property type="entry name" value="CHERMTFRASE"/>
</dbReference>
<evidence type="ECO:0000256" key="1">
    <source>
        <dbReference type="ARBA" id="ARBA00022603"/>
    </source>
</evidence>
<dbReference type="EMBL" id="BMQC01000004">
    <property type="protein sequence ID" value="GGK24549.1"/>
    <property type="molecule type" value="Genomic_DNA"/>
</dbReference>
<dbReference type="InterPro" id="IPR000780">
    <property type="entry name" value="CheR_MeTrfase"/>
</dbReference>
<dbReference type="SUPFAM" id="SSF53335">
    <property type="entry name" value="S-adenosyl-L-methionine-dependent methyltransferases"/>
    <property type="match status" value="1"/>
</dbReference>
<comment type="caution">
    <text evidence="6">The sequence shown here is derived from an EMBL/GenBank/DDBJ whole genome shotgun (WGS) entry which is preliminary data.</text>
</comment>
<evidence type="ECO:0000313" key="6">
    <source>
        <dbReference type="EMBL" id="GGK24549.1"/>
    </source>
</evidence>
<proteinExistence type="predicted"/>
<name>A0A8J3FH34_9ACTN</name>
<evidence type="ECO:0000313" key="7">
    <source>
        <dbReference type="Proteomes" id="UP000662200"/>
    </source>
</evidence>
<dbReference type="PANTHER" id="PTHR24422:SF19">
    <property type="entry name" value="CHEMOTAXIS PROTEIN METHYLTRANSFERASE"/>
    <property type="match status" value="1"/>
</dbReference>
<organism evidence="6 7">
    <name type="scientific">Pilimelia terevasa</name>
    <dbReference type="NCBI Taxonomy" id="53372"/>
    <lineage>
        <taxon>Bacteria</taxon>
        <taxon>Bacillati</taxon>
        <taxon>Actinomycetota</taxon>
        <taxon>Actinomycetes</taxon>
        <taxon>Micromonosporales</taxon>
        <taxon>Micromonosporaceae</taxon>
        <taxon>Pilimelia</taxon>
    </lineage>
</organism>
<accession>A0A8J3FH34</accession>
<dbReference type="RefSeq" id="WP_229789440.1">
    <property type="nucleotide sequence ID" value="NZ_BMQC01000004.1"/>
</dbReference>
<dbReference type="AlphaFoldDB" id="A0A8J3FH34"/>
<feature type="domain" description="CheR-type methyltransferase" evidence="5">
    <location>
        <begin position="1"/>
        <end position="252"/>
    </location>
</feature>
<keyword evidence="2" id="KW-0808">Transferase</keyword>
<dbReference type="SMART" id="SM00138">
    <property type="entry name" value="MeTrc"/>
    <property type="match status" value="1"/>
</dbReference>
<keyword evidence="1" id="KW-0489">Methyltransferase</keyword>
<dbReference type="InterPro" id="IPR029063">
    <property type="entry name" value="SAM-dependent_MTases_sf"/>
</dbReference>
<dbReference type="Gene3D" id="1.25.40.10">
    <property type="entry name" value="Tetratricopeptide repeat domain"/>
    <property type="match status" value="1"/>
</dbReference>
<evidence type="ECO:0000259" key="5">
    <source>
        <dbReference type="PROSITE" id="PS50123"/>
    </source>
</evidence>
<sequence length="487" mass="52977">MTDVEAVELDRFRALLADLLGLCFDARDGDRLRAVLDSRAAAHGEPVAAYLARLGRAPSTRERTVLTEELTITETYFFRHAEQMRALAGAALPARVRARAQARTLRLLSVGCSSGEEAYTLAILALESVPDPGWDIRVQGIDVNSAMLRRATAGRYPQWSMRETPLPVRRRWFQQVGDDSEVVEAVRRRVSFLRRNVVDDDPVLWRPDEYDVVLCRNLLMYLHPRVAAALLVRMTGALVPGGYLFLGHTDTLGGSPAGLRVQHSHDAFYYERLPGPLPRRPAPGPAQPGLAQLDPPVAPAAPSVPACRPPAGEPAGSPARPTRTALWRDCDRLIAAERFGDALAVVAALPRPLDREEALLHAVLLAQTGDYDGAVAGCRDLLAADGLDADAHHLLGMCHEDDDAATAGAHYRRAASLDPDFALPWLRLGILARRRGDPQSGAADFQHAIALLPAERDRRILLFGGSFGRHALLALCRSELAAAGSPR</sequence>
<dbReference type="Proteomes" id="UP000662200">
    <property type="component" value="Unassembled WGS sequence"/>
</dbReference>
<reference evidence="6" key="2">
    <citation type="submission" date="2020-09" db="EMBL/GenBank/DDBJ databases">
        <authorList>
            <person name="Sun Q."/>
            <person name="Ohkuma M."/>
        </authorList>
    </citation>
    <scope>NUCLEOTIDE SEQUENCE</scope>
    <source>
        <strain evidence="6">JCM 3091</strain>
    </source>
</reference>
<dbReference type="GO" id="GO:0032259">
    <property type="term" value="P:methylation"/>
    <property type="evidence" value="ECO:0007669"/>
    <property type="project" value="UniProtKB-KW"/>
</dbReference>
<dbReference type="SUPFAM" id="SSF48452">
    <property type="entry name" value="TPR-like"/>
    <property type="match status" value="1"/>
</dbReference>
<keyword evidence="7" id="KW-1185">Reference proteome</keyword>
<evidence type="ECO:0000256" key="4">
    <source>
        <dbReference type="SAM" id="MobiDB-lite"/>
    </source>
</evidence>
<evidence type="ECO:0000256" key="2">
    <source>
        <dbReference type="ARBA" id="ARBA00022679"/>
    </source>
</evidence>
<dbReference type="PANTHER" id="PTHR24422">
    <property type="entry name" value="CHEMOTAXIS PROTEIN METHYLTRANSFERASE"/>
    <property type="match status" value="1"/>
</dbReference>
<feature type="region of interest" description="Disordered" evidence="4">
    <location>
        <begin position="277"/>
        <end position="322"/>
    </location>
</feature>
<feature type="compositionally biased region" description="Pro residues" evidence="4">
    <location>
        <begin position="277"/>
        <end position="286"/>
    </location>
</feature>
<dbReference type="Gene3D" id="3.40.50.150">
    <property type="entry name" value="Vaccinia Virus protein VP39"/>
    <property type="match status" value="1"/>
</dbReference>
<dbReference type="CDD" id="cd02440">
    <property type="entry name" value="AdoMet_MTases"/>
    <property type="match status" value="1"/>
</dbReference>
<keyword evidence="3" id="KW-0949">S-adenosyl-L-methionine</keyword>